<dbReference type="GO" id="GO:0030246">
    <property type="term" value="F:carbohydrate binding"/>
    <property type="evidence" value="ECO:0007669"/>
    <property type="project" value="UniProtKB-ARBA"/>
</dbReference>
<geneLocation type="plasmid" evidence="6">
    <name>pcblh4b</name>
</geneLocation>
<keyword evidence="3" id="KW-0732">Signal</keyword>
<sequence length="110" mass="12067">MEGKKVAFVPITMGFDLTQGWMAAVERDAERLGYELTIRDPNWNVDAGAQAIEQLINEKPDVLIVHNNDMQAYAKLIRRAMDAGINVIQMNLKTPVNSDAFVGGTGTMSG</sequence>
<feature type="domain" description="Periplasmic binding protein" evidence="4">
    <location>
        <begin position="6"/>
        <end position="104"/>
    </location>
</feature>
<accession>A0A2R4LYJ3</accession>
<dbReference type="RefSeq" id="WP_107717980.1">
    <property type="nucleotide sequence ID" value="NZ_CP028473.1"/>
</dbReference>
<protein>
    <recommendedName>
        <fullName evidence="4">Periplasmic binding protein domain-containing protein</fullName>
    </recommendedName>
</protein>
<dbReference type="KEGG" id="cbak:DA792_02005"/>
<dbReference type="AlphaFoldDB" id="A0A2R4LYJ3"/>
<dbReference type="SUPFAM" id="SSF53822">
    <property type="entry name" value="Periplasmic binding protein-like I"/>
    <property type="match status" value="1"/>
</dbReference>
<comment type="similarity">
    <text evidence="2">Belongs to the bacterial solute-binding protein 2 family.</text>
</comment>
<evidence type="ECO:0000256" key="1">
    <source>
        <dbReference type="ARBA" id="ARBA00004196"/>
    </source>
</evidence>
<reference evidence="5 6" key="1">
    <citation type="submission" date="2018-03" db="EMBL/GenBank/DDBJ databases">
        <title>The Complete Genome of Celeribacter baekdonensis strain LH4, a Thiosulfate-Oxidizing Alphaproteobacterium Isolated from Gulf of Mexico Continental Slope Sediments.</title>
        <authorList>
            <person name="Flood B.E."/>
            <person name="Bailey J.V."/>
            <person name="Leprich D."/>
        </authorList>
    </citation>
    <scope>NUCLEOTIDE SEQUENCE [LARGE SCALE GENOMIC DNA]</scope>
    <source>
        <strain evidence="5 6">LH4</strain>
        <plasmid evidence="6">Plasmid pcblh4b</plasmid>
    </source>
</reference>
<gene>
    <name evidence="5" type="ORF">DA792_02005</name>
</gene>
<dbReference type="OrthoDB" id="7716943at2"/>
<dbReference type="GO" id="GO:0030313">
    <property type="term" value="C:cell envelope"/>
    <property type="evidence" value="ECO:0007669"/>
    <property type="project" value="UniProtKB-SubCell"/>
</dbReference>
<dbReference type="PANTHER" id="PTHR46847:SF1">
    <property type="entry name" value="D-ALLOSE-BINDING PERIPLASMIC PROTEIN-RELATED"/>
    <property type="match status" value="1"/>
</dbReference>
<proteinExistence type="inferred from homology"/>
<name>A0A2R4LYJ3_9RHOB</name>
<dbReference type="InterPro" id="IPR025997">
    <property type="entry name" value="SBP_2_dom"/>
</dbReference>
<dbReference type="Pfam" id="PF13407">
    <property type="entry name" value="Peripla_BP_4"/>
    <property type="match status" value="1"/>
</dbReference>
<evidence type="ECO:0000256" key="2">
    <source>
        <dbReference type="ARBA" id="ARBA00007639"/>
    </source>
</evidence>
<evidence type="ECO:0000313" key="6">
    <source>
        <dbReference type="Proteomes" id="UP000241447"/>
    </source>
</evidence>
<dbReference type="InterPro" id="IPR028082">
    <property type="entry name" value="Peripla_BP_I"/>
</dbReference>
<dbReference type="Proteomes" id="UP000241447">
    <property type="component" value="Plasmid pCBLh4b"/>
</dbReference>
<evidence type="ECO:0000259" key="4">
    <source>
        <dbReference type="Pfam" id="PF13407"/>
    </source>
</evidence>
<keyword evidence="5" id="KW-0614">Plasmid</keyword>
<evidence type="ECO:0000256" key="3">
    <source>
        <dbReference type="ARBA" id="ARBA00022729"/>
    </source>
</evidence>
<comment type="subcellular location">
    <subcellularLocation>
        <location evidence="1">Cell envelope</location>
    </subcellularLocation>
</comment>
<dbReference type="PANTHER" id="PTHR46847">
    <property type="entry name" value="D-ALLOSE-BINDING PERIPLASMIC PROTEIN-RELATED"/>
    <property type="match status" value="1"/>
</dbReference>
<dbReference type="Gene3D" id="3.40.50.2300">
    <property type="match status" value="1"/>
</dbReference>
<dbReference type="EMBL" id="CP028473">
    <property type="protein sequence ID" value="AVW89994.1"/>
    <property type="molecule type" value="Genomic_DNA"/>
</dbReference>
<evidence type="ECO:0000313" key="5">
    <source>
        <dbReference type="EMBL" id="AVW89994.1"/>
    </source>
</evidence>
<organism evidence="5 6">
    <name type="scientific">Celeribacter baekdonensis</name>
    <dbReference type="NCBI Taxonomy" id="875171"/>
    <lineage>
        <taxon>Bacteria</taxon>
        <taxon>Pseudomonadati</taxon>
        <taxon>Pseudomonadota</taxon>
        <taxon>Alphaproteobacteria</taxon>
        <taxon>Rhodobacterales</taxon>
        <taxon>Roseobacteraceae</taxon>
        <taxon>Celeribacter</taxon>
    </lineage>
</organism>